<dbReference type="InParanoid" id="B9SN78"/>
<dbReference type="Proteomes" id="UP000008311">
    <property type="component" value="Unassembled WGS sequence"/>
</dbReference>
<keyword evidence="1" id="KW-0175">Coiled coil</keyword>
<name>B9SN78_RICCO</name>
<keyword evidence="3" id="KW-1185">Reference proteome</keyword>
<evidence type="ECO:0000313" key="2">
    <source>
        <dbReference type="EMBL" id="EEF34939.1"/>
    </source>
</evidence>
<dbReference type="EMBL" id="EQ974043">
    <property type="protein sequence ID" value="EEF34939.1"/>
    <property type="molecule type" value="Genomic_DNA"/>
</dbReference>
<organism evidence="2 3">
    <name type="scientific">Ricinus communis</name>
    <name type="common">Castor bean</name>
    <dbReference type="NCBI Taxonomy" id="3988"/>
    <lineage>
        <taxon>Eukaryota</taxon>
        <taxon>Viridiplantae</taxon>
        <taxon>Streptophyta</taxon>
        <taxon>Embryophyta</taxon>
        <taxon>Tracheophyta</taxon>
        <taxon>Spermatophyta</taxon>
        <taxon>Magnoliopsida</taxon>
        <taxon>eudicotyledons</taxon>
        <taxon>Gunneridae</taxon>
        <taxon>Pentapetalae</taxon>
        <taxon>rosids</taxon>
        <taxon>fabids</taxon>
        <taxon>Malpighiales</taxon>
        <taxon>Euphorbiaceae</taxon>
        <taxon>Acalyphoideae</taxon>
        <taxon>Acalypheae</taxon>
        <taxon>Ricinus</taxon>
    </lineage>
</organism>
<reference evidence="3" key="1">
    <citation type="journal article" date="2010" name="Nat. Biotechnol.">
        <title>Draft genome sequence of the oilseed species Ricinus communis.</title>
        <authorList>
            <person name="Chan A.P."/>
            <person name="Crabtree J."/>
            <person name="Zhao Q."/>
            <person name="Lorenzi H."/>
            <person name="Orvis J."/>
            <person name="Puiu D."/>
            <person name="Melake-Berhan A."/>
            <person name="Jones K.M."/>
            <person name="Redman J."/>
            <person name="Chen G."/>
            <person name="Cahoon E.B."/>
            <person name="Gedil M."/>
            <person name="Stanke M."/>
            <person name="Haas B.J."/>
            <person name="Wortman J.R."/>
            <person name="Fraser-Liggett C.M."/>
            <person name="Ravel J."/>
            <person name="Rabinowicz P.D."/>
        </authorList>
    </citation>
    <scope>NUCLEOTIDE SEQUENCE [LARGE SCALE GENOMIC DNA]</scope>
    <source>
        <strain evidence="3">cv. Hale</strain>
    </source>
</reference>
<evidence type="ECO:0000256" key="1">
    <source>
        <dbReference type="SAM" id="Coils"/>
    </source>
</evidence>
<feature type="coiled-coil region" evidence="1">
    <location>
        <begin position="115"/>
        <end position="142"/>
    </location>
</feature>
<evidence type="ECO:0000313" key="3">
    <source>
        <dbReference type="Proteomes" id="UP000008311"/>
    </source>
</evidence>
<proteinExistence type="predicted"/>
<dbReference type="AlphaFoldDB" id="B9SN78"/>
<gene>
    <name evidence="2" type="ORF">RCOM_1186320</name>
</gene>
<protein>
    <submittedName>
        <fullName evidence="2">Uncharacterized protein</fullName>
    </submittedName>
</protein>
<sequence length="257" mass="30401">MEMILRHEGIRREQRQPHFDVPSEFLEAFSSDHQCCDNKLQSPTPSGKYVLVPDGLHCSTCYSIHGYPSHEQTERESEDFLQLLEHCTCFCAYIELPRHWLVMFNDYLNQYFDKLDRKYNSLEEMMLKNQELQERSWRLVREIETEKESCSVDPVFQKLLEMPQGILEDCKIWFPEILNFLHENRLDLFLKEIGKRIQANELRVLNYSERNNQGNKYHLKVVLETTGMEVAHLRIKDHQVRAPTHIGKQKCSADGGL</sequence>
<accession>B9SN78</accession>